<dbReference type="EMBL" id="BSYR01000024">
    <property type="protein sequence ID" value="GMI90141.1"/>
    <property type="molecule type" value="Genomic_DNA"/>
</dbReference>
<dbReference type="Gene3D" id="1.20.1160.11">
    <property type="entry name" value="Paired amphipathic helix"/>
    <property type="match status" value="2"/>
</dbReference>
<protein>
    <submittedName>
        <fullName evidence="7">SIN3-like 5</fullName>
    </submittedName>
</protein>
<dbReference type="InterPro" id="IPR039774">
    <property type="entry name" value="Sin3-like"/>
</dbReference>
<proteinExistence type="predicted"/>
<dbReference type="Pfam" id="PF16879">
    <property type="entry name" value="Sin3a_C"/>
    <property type="match status" value="1"/>
</dbReference>
<dbReference type="InterPro" id="IPR013194">
    <property type="entry name" value="HDAC_interact_dom"/>
</dbReference>
<dbReference type="PANTHER" id="PTHR12346:SF0">
    <property type="entry name" value="SIN3A, ISOFORM G"/>
    <property type="match status" value="1"/>
</dbReference>
<dbReference type="GO" id="GO:0000785">
    <property type="term" value="C:chromatin"/>
    <property type="evidence" value="ECO:0007669"/>
    <property type="project" value="TreeGrafter"/>
</dbReference>
<dbReference type="InterPro" id="IPR003822">
    <property type="entry name" value="PAH"/>
</dbReference>
<dbReference type="SMART" id="SM00761">
    <property type="entry name" value="HDAC_interact"/>
    <property type="match status" value="1"/>
</dbReference>
<dbReference type="PROSITE" id="PS51477">
    <property type="entry name" value="PAH"/>
    <property type="match status" value="2"/>
</dbReference>
<dbReference type="Proteomes" id="UP001165190">
    <property type="component" value="Unassembled WGS sequence"/>
</dbReference>
<dbReference type="OrthoDB" id="10265969at2759"/>
<evidence type="ECO:0000256" key="5">
    <source>
        <dbReference type="SAM" id="MobiDB-lite"/>
    </source>
</evidence>
<feature type="region of interest" description="Disordered" evidence="5">
    <location>
        <begin position="716"/>
        <end position="739"/>
    </location>
</feature>
<dbReference type="PANTHER" id="PTHR12346">
    <property type="entry name" value="SIN3B-RELATED"/>
    <property type="match status" value="1"/>
</dbReference>
<keyword evidence="3 4" id="KW-0539">Nucleus</keyword>
<comment type="caution">
    <text evidence="7">The sequence shown here is derived from an EMBL/GenBank/DDBJ whole genome shotgun (WGS) entry which is preliminary data.</text>
</comment>
<gene>
    <name evidence="7" type="ORF">HRI_002683400</name>
</gene>
<dbReference type="GO" id="GO:0000118">
    <property type="term" value="C:histone deacetylase complex"/>
    <property type="evidence" value="ECO:0007669"/>
    <property type="project" value="TreeGrafter"/>
</dbReference>
<keyword evidence="2" id="KW-0678">Repressor</keyword>
<dbReference type="GO" id="GO:0000122">
    <property type="term" value="P:negative regulation of transcription by RNA polymerase II"/>
    <property type="evidence" value="ECO:0007669"/>
    <property type="project" value="TreeGrafter"/>
</dbReference>
<organism evidence="7 8">
    <name type="scientific">Hibiscus trionum</name>
    <name type="common">Flower of an hour</name>
    <dbReference type="NCBI Taxonomy" id="183268"/>
    <lineage>
        <taxon>Eukaryota</taxon>
        <taxon>Viridiplantae</taxon>
        <taxon>Streptophyta</taxon>
        <taxon>Embryophyta</taxon>
        <taxon>Tracheophyta</taxon>
        <taxon>Spermatophyta</taxon>
        <taxon>Magnoliopsida</taxon>
        <taxon>eudicotyledons</taxon>
        <taxon>Gunneridae</taxon>
        <taxon>Pentapetalae</taxon>
        <taxon>rosids</taxon>
        <taxon>malvids</taxon>
        <taxon>Malvales</taxon>
        <taxon>Malvaceae</taxon>
        <taxon>Malvoideae</taxon>
        <taxon>Hibiscus</taxon>
    </lineage>
</organism>
<accession>A0A9W7M7B5</accession>
<dbReference type="AlphaFoldDB" id="A0A9W7M7B5"/>
<feature type="domain" description="Histone deacetylase interacting" evidence="6">
    <location>
        <begin position="378"/>
        <end position="474"/>
    </location>
</feature>
<keyword evidence="8" id="KW-1185">Reference proteome</keyword>
<evidence type="ECO:0000256" key="2">
    <source>
        <dbReference type="ARBA" id="ARBA00022491"/>
    </source>
</evidence>
<dbReference type="Pfam" id="PF02671">
    <property type="entry name" value="PAH"/>
    <property type="match status" value="2"/>
</dbReference>
<dbReference type="GO" id="GO:0003714">
    <property type="term" value="F:transcription corepressor activity"/>
    <property type="evidence" value="ECO:0007669"/>
    <property type="project" value="InterPro"/>
</dbReference>
<evidence type="ECO:0000259" key="6">
    <source>
        <dbReference type="SMART" id="SM00761"/>
    </source>
</evidence>
<dbReference type="FunFam" id="1.20.1160.11:FF:000001">
    <property type="entry name" value="Paired amphipathic helix protein Sin3"/>
    <property type="match status" value="1"/>
</dbReference>
<dbReference type="SUPFAM" id="SSF47762">
    <property type="entry name" value="PAH2 domain"/>
    <property type="match status" value="2"/>
</dbReference>
<dbReference type="Pfam" id="PF08295">
    <property type="entry name" value="Sin3_corepress"/>
    <property type="match status" value="1"/>
</dbReference>
<sequence length="950" mass="110004">MKRSVDEVNIGGSQLERPAVLSQSEGSAQPPMVVAMGPNGEPTLDYALEYLNTVKQRFPENMEKYYDFVQAIKDFKAQRIDPVGFIATVKELFEGRRDLILGFNIFLPQGSRIPVPPGDKRVQSTVRDHYLKITNFMSKIKEKFQGEDHVYQSFLDIILRKENDSVSNAEVHREVAALFQDHPHLVSEFTRLLSWSNRYAYSGRNSIPRDRSSAIPSMHAVPADKKDSTTSLHAECGPSMERHRTDKDLVVVKEEKEQKWHGIIIKERPRREEIDRRDRDFGNDTYDDKNDMKIVHLALAEFFWIEGQLPRWVEMEDGDRDQVQEKDDEMIDRDCETRERDELDTSSIGNKVAESRSLLCSSTDEYMGKSINELDLSNCEQCTPSYRLLPENYPRPIASHREETDSEVLNDDWVSVPSGSFKLMRKNQYEKVLFRCEDDRFELDMLLESVKGTAKKVEGLLEKINNNTIETDRPIRIEEHFTVQNLRCIERIYGDHGLDVMDILRNKVQTVLPVILTRLKQKQEEWVSKRSHYNKIWAEVYASNHHKSLDHRSLYFKQQDPKNLSTKALLAEIKEISEKKREEDDVYLATAAGNRRSIIPNMEFEYPDHELHEDLYQLIKYSCGEWCPTELMDEIMKIWTTFLEPMLGLPSRSQGAEDTEDIVKAKNNNVENGNSTVEREEGEFFPDEDFEEGEFFPNGDFAYYREAGLEAAYKMEDGASKDSENGELSRKGNKRKSKYEADVDEGTLLRFSERCLITVKPLAKHVPSALQENEKDSCVFYGNDSFYVLFRLHQILYERLQSAKINSSSAGRKWMPSSESSPTDRYGRFMSALYNLLDGSSDHTKFEDDCRAIIGAQSYILFTMDKLIYNLVRQLRAVATKEMGNKLLQLHAYEKLRNSGRFIDAVYHNNARHLLHNDNIYRIECSSTPTRLSIQLMDHGSCFRGEETLL</sequence>
<dbReference type="InterPro" id="IPR031693">
    <property type="entry name" value="Sin3_C"/>
</dbReference>
<reference evidence="7" key="1">
    <citation type="submission" date="2023-05" db="EMBL/GenBank/DDBJ databases">
        <title>Genome and transcriptome analyses reveal genes involved in the formation of fine ridges on petal epidermal cells in Hibiscus trionum.</title>
        <authorList>
            <person name="Koshimizu S."/>
            <person name="Masuda S."/>
            <person name="Ishii T."/>
            <person name="Shirasu K."/>
            <person name="Hoshino A."/>
            <person name="Arita M."/>
        </authorList>
    </citation>
    <scope>NUCLEOTIDE SEQUENCE</scope>
    <source>
        <strain evidence="7">Hamamatsu line</strain>
    </source>
</reference>
<evidence type="ECO:0000313" key="7">
    <source>
        <dbReference type="EMBL" id="GMI90141.1"/>
    </source>
</evidence>
<dbReference type="InterPro" id="IPR036600">
    <property type="entry name" value="PAH_sf"/>
</dbReference>
<evidence type="ECO:0000313" key="8">
    <source>
        <dbReference type="Proteomes" id="UP001165190"/>
    </source>
</evidence>
<evidence type="ECO:0000256" key="1">
    <source>
        <dbReference type="ARBA" id="ARBA00004123"/>
    </source>
</evidence>
<evidence type="ECO:0000256" key="3">
    <source>
        <dbReference type="ARBA" id="ARBA00023242"/>
    </source>
</evidence>
<comment type="subcellular location">
    <subcellularLocation>
        <location evidence="1 4">Nucleus</location>
    </subcellularLocation>
</comment>
<evidence type="ECO:0000256" key="4">
    <source>
        <dbReference type="PROSITE-ProRule" id="PRU00810"/>
    </source>
</evidence>
<feature type="compositionally biased region" description="Basic and acidic residues" evidence="5">
    <location>
        <begin position="716"/>
        <end position="730"/>
    </location>
</feature>
<name>A0A9W7M7B5_HIBTR</name>